<accession>A0A0J6FBP0</accession>
<dbReference type="OrthoDB" id="425354at2759"/>
<evidence type="ECO:0008006" key="3">
    <source>
        <dbReference type="Google" id="ProtNLM"/>
    </source>
</evidence>
<reference evidence="2" key="3">
    <citation type="journal article" date="2010" name="Genome Res.">
        <title>Population genomic sequencing of Coccidioides fungi reveals recent hybridization and transposon control.</title>
        <authorList>
            <person name="Neafsey D.E."/>
            <person name="Barker B.M."/>
            <person name="Sharpton T.J."/>
            <person name="Stajich J.E."/>
            <person name="Park D.J."/>
            <person name="Whiston E."/>
            <person name="Hung C.-Y."/>
            <person name="McMahan C."/>
            <person name="White J."/>
            <person name="Sykes S."/>
            <person name="Heiman D."/>
            <person name="Young S."/>
            <person name="Zeng Q."/>
            <person name="Abouelleil A."/>
            <person name="Aftuck L."/>
            <person name="Bessette D."/>
            <person name="Brown A."/>
            <person name="FitzGerald M."/>
            <person name="Lui A."/>
            <person name="Macdonald J.P."/>
            <person name="Priest M."/>
            <person name="Orbach M.J."/>
            <person name="Galgiani J.N."/>
            <person name="Kirkland T.N."/>
            <person name="Cole G.T."/>
            <person name="Birren B.W."/>
            <person name="Henn M.R."/>
            <person name="Taylor J.W."/>
            <person name="Rounsley S.D."/>
        </authorList>
    </citation>
    <scope>NUCLEOTIDE SEQUENCE [LARGE SCALE GENOMIC DNA]</scope>
    <source>
        <strain evidence="2">RMSCC 3488</strain>
    </source>
</reference>
<dbReference type="PANTHER" id="PTHR38115">
    <property type="entry name" value="LIPOCALIN-LIKE DOMAIN-CONTAINING PROTEIN"/>
    <property type="match status" value="1"/>
</dbReference>
<gene>
    <name evidence="1" type="ORF">CPAG_03991</name>
</gene>
<dbReference type="EMBL" id="DS268110">
    <property type="protein sequence ID" value="KMM67658.1"/>
    <property type="molecule type" value="Genomic_DNA"/>
</dbReference>
<dbReference type="PANTHER" id="PTHR38115:SF1">
    <property type="entry name" value="LIPOCALIN-LIKE DOMAIN-CONTAINING PROTEIN"/>
    <property type="match status" value="1"/>
</dbReference>
<protein>
    <recommendedName>
        <fullName evidence="3">LCCL domain-containing protein</fullName>
    </recommendedName>
</protein>
<dbReference type="VEuPathDB" id="FungiDB:CPAG_03991"/>
<evidence type="ECO:0000313" key="1">
    <source>
        <dbReference type="EMBL" id="KMM67658.1"/>
    </source>
</evidence>
<dbReference type="InterPro" id="IPR053037">
    <property type="entry name" value="Pericyclase_pydY-like"/>
</dbReference>
<name>A0A0J6FBP0_COCPO</name>
<dbReference type="Proteomes" id="UP000054567">
    <property type="component" value="Unassembled WGS sequence"/>
</dbReference>
<sequence length="203" mass="22658">MAAPPEVTMKNLSGIWVMSKNLSGDLDPCLEIQGIPWIVRKAVSWATVTGRLKQLRTEGGLTTIHIDQTATGGIKGESENHQLNWMEFTHGSGMFGTQKVRTRWTTIDQNSVSGDGTPLDPFLTADWLDEEGGDLSFEAGSDDGKHVQVYVVSSKGGWTAEQIWGFAMIEGERYHVRRFIVRKGERAAKVRMVYEWKGRLEDS</sequence>
<evidence type="ECO:0000313" key="2">
    <source>
        <dbReference type="Proteomes" id="UP000054567"/>
    </source>
</evidence>
<organism evidence="1 2">
    <name type="scientific">Coccidioides posadasii RMSCC 3488</name>
    <dbReference type="NCBI Taxonomy" id="454284"/>
    <lineage>
        <taxon>Eukaryota</taxon>
        <taxon>Fungi</taxon>
        <taxon>Dikarya</taxon>
        <taxon>Ascomycota</taxon>
        <taxon>Pezizomycotina</taxon>
        <taxon>Eurotiomycetes</taxon>
        <taxon>Eurotiomycetidae</taxon>
        <taxon>Onygenales</taxon>
        <taxon>Onygenaceae</taxon>
        <taxon>Coccidioides</taxon>
    </lineage>
</organism>
<reference evidence="1 2" key="1">
    <citation type="submission" date="2007-06" db="EMBL/GenBank/DDBJ databases">
        <title>The Genome Sequence of Coccidioides posadasii RMSCC_3488.</title>
        <authorList>
            <consortium name="Coccidioides Genome Resources Consortium"/>
            <consortium name="The Broad Institute Genome Sequencing Platform"/>
            <person name="Henn M.R."/>
            <person name="Sykes S."/>
            <person name="Young S."/>
            <person name="Jaffe D."/>
            <person name="Berlin A."/>
            <person name="Alvarez P."/>
            <person name="Butler J."/>
            <person name="Gnerre S."/>
            <person name="Grabherr M."/>
            <person name="Mauceli E."/>
            <person name="Brockman W."/>
            <person name="Kodira C."/>
            <person name="Alvarado L."/>
            <person name="Zeng Q."/>
            <person name="Crawford M."/>
            <person name="Antoine C."/>
            <person name="Devon K."/>
            <person name="Galgiani J."/>
            <person name="Orsborn K."/>
            <person name="Lewis M.L."/>
            <person name="Nusbaum C."/>
            <person name="Galagan J."/>
            <person name="Birren B."/>
        </authorList>
    </citation>
    <scope>NUCLEOTIDE SEQUENCE [LARGE SCALE GENOMIC DNA]</scope>
    <source>
        <strain evidence="1 2">RMSCC 3488</strain>
    </source>
</reference>
<reference evidence="2" key="2">
    <citation type="journal article" date="2009" name="Genome Res.">
        <title>Comparative genomic analyses of the human fungal pathogens Coccidioides and their relatives.</title>
        <authorList>
            <person name="Sharpton T.J."/>
            <person name="Stajich J.E."/>
            <person name="Rounsley S.D."/>
            <person name="Gardner M.J."/>
            <person name="Wortman J.R."/>
            <person name="Jordar V.S."/>
            <person name="Maiti R."/>
            <person name="Kodira C.D."/>
            <person name="Neafsey D.E."/>
            <person name="Zeng Q."/>
            <person name="Hung C.-Y."/>
            <person name="McMahan C."/>
            <person name="Muszewska A."/>
            <person name="Grynberg M."/>
            <person name="Mandel M.A."/>
            <person name="Kellner E.M."/>
            <person name="Barker B.M."/>
            <person name="Galgiani J.N."/>
            <person name="Orbach M.J."/>
            <person name="Kirkland T.N."/>
            <person name="Cole G.T."/>
            <person name="Henn M.R."/>
            <person name="Birren B.W."/>
            <person name="Taylor J.W."/>
        </authorList>
    </citation>
    <scope>NUCLEOTIDE SEQUENCE [LARGE SCALE GENOMIC DNA]</scope>
    <source>
        <strain evidence="2">RMSCC 3488</strain>
    </source>
</reference>
<proteinExistence type="predicted"/>
<dbReference type="AlphaFoldDB" id="A0A0J6FBP0"/>